<dbReference type="EC" id="5.6.2.1" evidence="8"/>
<comment type="function">
    <text evidence="8">Releases the supercoiling and torsional tension of DNA, which is introduced during the DNA replication and transcription, by transiently cleaving and rejoining one strand of the DNA duplex. Introduces a single-strand break via transesterification at a target site in duplex DNA. The scissile phosphodiester is attacked by the catalytic tyrosine of the enzyme, resulting in the formation of a DNA-(5'-phosphotyrosyl)-enzyme intermediate and the expulsion of a 3'-OH DNA strand. The free DNA strand then undergoes passage around the unbroken strand, thus removing DNA supercoils. Finally, in the religation step, the DNA 3'-OH attacks the covalent intermediate to expel the active-site tyrosine and restore the DNA phosphodiester backbone.</text>
</comment>
<dbReference type="InterPro" id="IPR003602">
    <property type="entry name" value="Topo_IA_DNA-bd_dom"/>
</dbReference>
<dbReference type="PROSITE" id="PS00396">
    <property type="entry name" value="TOPO_IA_1"/>
    <property type="match status" value="1"/>
</dbReference>
<dbReference type="InterPro" id="IPR000380">
    <property type="entry name" value="Topo_IA"/>
</dbReference>
<reference evidence="12" key="1">
    <citation type="submission" date="2022-11" db="EMBL/GenBank/DDBJ databases">
        <title>Parathalassolutuus dongxingensis gen. nov., sp. nov., a novel member of family Oceanospirillaceae isolated from a coastal shrimp pond in Guangxi, China.</title>
        <authorList>
            <person name="Chen H."/>
        </authorList>
    </citation>
    <scope>NUCLEOTIDE SEQUENCE</scope>
    <source>
        <strain evidence="12">G-43</strain>
    </source>
</reference>
<evidence type="ECO:0000256" key="9">
    <source>
        <dbReference type="SAM" id="MobiDB-lite"/>
    </source>
</evidence>
<dbReference type="InterPro" id="IPR003601">
    <property type="entry name" value="Topo_IA_2"/>
</dbReference>
<protein>
    <recommendedName>
        <fullName evidence="8">DNA topoisomerase 3</fullName>
        <ecNumber evidence="8">5.6.2.1</ecNumber>
    </recommendedName>
    <alternativeName>
        <fullName evidence="8">DNA topoisomerase III</fullName>
    </alternativeName>
</protein>
<comment type="catalytic activity">
    <reaction evidence="1 8">
        <text>ATP-independent breakage of single-stranded DNA, followed by passage and rejoining.</text>
        <dbReference type="EC" id="5.6.2.1"/>
    </reaction>
</comment>
<organism evidence="12 13">
    <name type="scientific">Parathalassolituus penaei</name>
    <dbReference type="NCBI Taxonomy" id="2997323"/>
    <lineage>
        <taxon>Bacteria</taxon>
        <taxon>Pseudomonadati</taxon>
        <taxon>Pseudomonadota</taxon>
        <taxon>Gammaproteobacteria</taxon>
        <taxon>Oceanospirillales</taxon>
        <taxon>Oceanospirillaceae</taxon>
        <taxon>Parathalassolituus</taxon>
    </lineage>
</organism>
<dbReference type="PROSITE" id="PS52039">
    <property type="entry name" value="TOPO_IA_2"/>
    <property type="match status" value="1"/>
</dbReference>
<dbReference type="InterPro" id="IPR013825">
    <property type="entry name" value="Topo_IA_cen_sub2"/>
</dbReference>
<evidence type="ECO:0000256" key="5">
    <source>
        <dbReference type="ARBA" id="ARBA00023029"/>
    </source>
</evidence>
<dbReference type="Gene3D" id="2.70.20.10">
    <property type="entry name" value="Topoisomerase I, domain 3"/>
    <property type="match status" value="1"/>
</dbReference>
<keyword evidence="4 8" id="KW-0460">Magnesium</keyword>
<dbReference type="PROSITE" id="PS50880">
    <property type="entry name" value="TOPRIM"/>
    <property type="match status" value="1"/>
</dbReference>
<dbReference type="InterPro" id="IPR023406">
    <property type="entry name" value="Topo_IA_AS"/>
</dbReference>
<feature type="binding site" evidence="8">
    <location>
        <position position="110"/>
    </location>
    <ligand>
        <name>Mg(2+)</name>
        <dbReference type="ChEBI" id="CHEBI:18420"/>
        <label>2</label>
    </ligand>
</feature>
<dbReference type="FunFam" id="1.10.290.10:FF:000004">
    <property type="entry name" value="DNA topoisomerase 3"/>
    <property type="match status" value="1"/>
</dbReference>
<dbReference type="GO" id="GO:0003917">
    <property type="term" value="F:DNA topoisomerase type I (single strand cut, ATP-independent) activity"/>
    <property type="evidence" value="ECO:0007669"/>
    <property type="project" value="UniProtKB-UniRule"/>
</dbReference>
<dbReference type="InterPro" id="IPR023405">
    <property type="entry name" value="Topo_IA_core_domain"/>
</dbReference>
<evidence type="ECO:0000256" key="4">
    <source>
        <dbReference type="ARBA" id="ARBA00022842"/>
    </source>
</evidence>
<evidence type="ECO:0000256" key="1">
    <source>
        <dbReference type="ARBA" id="ARBA00000213"/>
    </source>
</evidence>
<evidence type="ECO:0000256" key="6">
    <source>
        <dbReference type="ARBA" id="ARBA00023125"/>
    </source>
</evidence>
<feature type="region of interest" description="Disordered" evidence="9">
    <location>
        <begin position="639"/>
        <end position="703"/>
    </location>
</feature>
<evidence type="ECO:0000256" key="2">
    <source>
        <dbReference type="ARBA" id="ARBA00009446"/>
    </source>
</evidence>
<feature type="active site" description="O-(5'-phospho-DNA)-tyrosine intermediate" evidence="8">
    <location>
        <position position="337"/>
    </location>
</feature>
<keyword evidence="5 8" id="KW-0799">Topoisomerase</keyword>
<evidence type="ECO:0000313" key="13">
    <source>
        <dbReference type="Proteomes" id="UP001150830"/>
    </source>
</evidence>
<keyword evidence="7 8" id="KW-0413">Isomerase</keyword>
<feature type="domain" description="Topo IA-type catalytic" evidence="11">
    <location>
        <begin position="162"/>
        <end position="622"/>
    </location>
</feature>
<keyword evidence="6 8" id="KW-0238">DNA-binding</keyword>
<feature type="site" description="Interaction with DNA" evidence="8">
    <location>
        <position position="185"/>
    </location>
</feature>
<dbReference type="Pfam" id="PF01751">
    <property type="entry name" value="Toprim"/>
    <property type="match status" value="1"/>
</dbReference>
<dbReference type="InterPro" id="IPR013826">
    <property type="entry name" value="Topo_IA_cen_sub3"/>
</dbReference>
<feature type="site" description="Interaction with DNA" evidence="8">
    <location>
        <position position="192"/>
    </location>
</feature>
<comment type="cofactor">
    <cofactor evidence="8">
        <name>Mg(2+)</name>
        <dbReference type="ChEBI" id="CHEBI:18420"/>
    </cofactor>
    <text evidence="8">Binds two Mg(2+) per subunit.</text>
</comment>
<comment type="similarity">
    <text evidence="2 8">Belongs to the type IA topoisomerase family.</text>
</comment>
<dbReference type="InterPro" id="IPR005738">
    <property type="entry name" value="TopoIII"/>
</dbReference>
<evidence type="ECO:0000256" key="7">
    <source>
        <dbReference type="ARBA" id="ARBA00023235"/>
    </source>
</evidence>
<dbReference type="GO" id="GO:0003677">
    <property type="term" value="F:DNA binding"/>
    <property type="evidence" value="ECO:0007669"/>
    <property type="project" value="UniProtKB-KW"/>
</dbReference>
<dbReference type="HAMAP" id="MF_00953">
    <property type="entry name" value="Topoisom_3_prok"/>
    <property type="match status" value="1"/>
</dbReference>
<dbReference type="Gene3D" id="1.10.290.10">
    <property type="entry name" value="Topoisomerase I, domain 4"/>
    <property type="match status" value="1"/>
</dbReference>
<keyword evidence="13" id="KW-1185">Reference proteome</keyword>
<feature type="compositionally biased region" description="Basic residues" evidence="9">
    <location>
        <begin position="691"/>
        <end position="703"/>
    </location>
</feature>
<dbReference type="SMART" id="SM00437">
    <property type="entry name" value="TOP1Ac"/>
    <property type="match status" value="1"/>
</dbReference>
<accession>A0A9X3ISU2</accession>
<dbReference type="InterPro" id="IPR013497">
    <property type="entry name" value="Topo_IA_cen"/>
</dbReference>
<dbReference type="InterPro" id="IPR006171">
    <property type="entry name" value="TOPRIM_dom"/>
</dbReference>
<dbReference type="EMBL" id="JAPNOA010000039">
    <property type="protein sequence ID" value="MCY0966186.1"/>
    <property type="molecule type" value="Genomic_DNA"/>
</dbReference>
<dbReference type="PANTHER" id="PTHR11390:SF21">
    <property type="entry name" value="DNA TOPOISOMERASE 3-ALPHA"/>
    <property type="match status" value="1"/>
</dbReference>
<feature type="site" description="Interaction with DNA" evidence="8">
    <location>
        <position position="339"/>
    </location>
</feature>
<feature type="binding site" evidence="8">
    <location>
        <position position="110"/>
    </location>
    <ligand>
        <name>Mg(2+)</name>
        <dbReference type="ChEBI" id="CHEBI:18420"/>
        <label>1</label>
        <note>catalytic</note>
    </ligand>
</feature>
<dbReference type="InterPro" id="IPR013824">
    <property type="entry name" value="Topo_IA_cen_sub1"/>
</dbReference>
<dbReference type="GO" id="GO:0043597">
    <property type="term" value="C:cytoplasmic replication fork"/>
    <property type="evidence" value="ECO:0007669"/>
    <property type="project" value="TreeGrafter"/>
</dbReference>
<feature type="site" description="Interaction with DNA" evidence="8">
    <location>
        <position position="177"/>
    </location>
</feature>
<feature type="region of interest" description="Interaction with DNA" evidence="8">
    <location>
        <begin position="201"/>
        <end position="206"/>
    </location>
</feature>
<feature type="binding site" evidence="8">
    <location>
        <position position="112"/>
    </location>
    <ligand>
        <name>Mg(2+)</name>
        <dbReference type="ChEBI" id="CHEBI:18420"/>
        <label>2</label>
    </ligand>
</feature>
<dbReference type="GO" id="GO:0006310">
    <property type="term" value="P:DNA recombination"/>
    <property type="evidence" value="ECO:0007669"/>
    <property type="project" value="TreeGrafter"/>
</dbReference>
<dbReference type="RefSeq" id="WP_283174397.1">
    <property type="nucleotide sequence ID" value="NZ_JAPNOA010000039.1"/>
</dbReference>
<evidence type="ECO:0000313" key="12">
    <source>
        <dbReference type="EMBL" id="MCY0966186.1"/>
    </source>
</evidence>
<dbReference type="SUPFAM" id="SSF56712">
    <property type="entry name" value="Prokaryotic type I DNA topoisomerase"/>
    <property type="match status" value="1"/>
</dbReference>
<dbReference type="Pfam" id="PF01131">
    <property type="entry name" value="Topoisom_bac"/>
    <property type="match status" value="1"/>
</dbReference>
<dbReference type="InterPro" id="IPR034144">
    <property type="entry name" value="TOPRIM_TopoIII"/>
</dbReference>
<dbReference type="GO" id="GO:0006281">
    <property type="term" value="P:DNA repair"/>
    <property type="evidence" value="ECO:0007669"/>
    <property type="project" value="TreeGrafter"/>
</dbReference>
<sequence length="703" mass="77692">MVELHRFMRLFIAEKPSLGRAIADVLPKPHQKGDGFVRCGNGDVVSWCIGHLLEQAEPDAYNPLFKQWRLDHLPIVPEQWLLQPKTQTRKQLTVLRGLVKEASELVHAGDPDREGQLLVDEVVSYLKVPASKRQAMQRLLISDLNPEAVKRALGQLRPNRDFAALSISALARSRADWLYGINLTRASTVRGRQGGVQQVLSVGRVQTPVLGLVVRRDQEIRDFVTRPFYEVRAAIHMSAEQPLAFYAVWQPSEACAAHQDEDGRVLNPKLAQNVASRIRQQPAQVTEASDRNGQQAAPLPYNLSALQIDAAKAFGLSAQQVLDACQSLYEKHQLITYPRSDCRYLPEDHFERRQAVYSAIGHNLPDFSSVLQGADLSLRSKCWNNSKVEAHHAIIPTEKRASLASLGLAEKQLYGMLARQYLLQFYPPFRYCDRRIELLIAGGRFVASQRQPLEAGWKAAMPGGLRQAEQDSGEDSNNSRLPLPKLQAGQTLWSGEPLVDEKHTQPPAHFTDATLLAAMTGIGRFVQDNSLRKILRDTDGLGTEATRASIIELLFKRRFLQRQGKAIHATALGAALINALPTSTTVPDMTAHWERQLADISERQLGYDGFMQPLQQQLQQLVAEACRLDISRFAGLGASATSGAGGGENAGKFKGRSTRKSGGGRSGFKRSGNKTAVAEGETATGDTTKAAPRRRRQSRKTSG</sequence>
<dbReference type="GO" id="GO:0006265">
    <property type="term" value="P:DNA topological change"/>
    <property type="evidence" value="ECO:0007669"/>
    <property type="project" value="UniProtKB-UniRule"/>
</dbReference>
<keyword evidence="3 8" id="KW-0479">Metal-binding</keyword>
<evidence type="ECO:0000259" key="11">
    <source>
        <dbReference type="PROSITE" id="PS52039"/>
    </source>
</evidence>
<comment type="caution">
    <text evidence="12">The sequence shown here is derived from an EMBL/GenBank/DDBJ whole genome shotgun (WGS) entry which is preliminary data.</text>
</comment>
<dbReference type="FunFam" id="3.40.50.140:FF:000004">
    <property type="entry name" value="DNA topoisomerase 3"/>
    <property type="match status" value="1"/>
</dbReference>
<evidence type="ECO:0000256" key="3">
    <source>
        <dbReference type="ARBA" id="ARBA00022723"/>
    </source>
</evidence>
<dbReference type="NCBIfam" id="TIGR01056">
    <property type="entry name" value="topB"/>
    <property type="match status" value="1"/>
</dbReference>
<proteinExistence type="inferred from homology"/>
<gene>
    <name evidence="8" type="primary">topB</name>
    <name evidence="12" type="ORF">OUO13_13410</name>
</gene>
<feature type="region of interest" description="Disordered" evidence="9">
    <location>
        <begin position="462"/>
        <end position="482"/>
    </location>
</feature>
<dbReference type="PANTHER" id="PTHR11390">
    <property type="entry name" value="PROKARYOTIC DNA TOPOISOMERASE"/>
    <property type="match status" value="1"/>
</dbReference>
<dbReference type="SMART" id="SM00493">
    <property type="entry name" value="TOPRIM"/>
    <property type="match status" value="1"/>
</dbReference>
<dbReference type="CDD" id="cd03362">
    <property type="entry name" value="TOPRIM_TopoIA_TopoIII"/>
    <property type="match status" value="1"/>
</dbReference>
<dbReference type="SMART" id="SM00436">
    <property type="entry name" value="TOP1Bc"/>
    <property type="match status" value="1"/>
</dbReference>
<feature type="site" description="Interaction with DNA" evidence="8">
    <location>
        <position position="68"/>
    </location>
</feature>
<feature type="binding site" evidence="8">
    <location>
        <position position="14"/>
    </location>
    <ligand>
        <name>Mg(2+)</name>
        <dbReference type="ChEBI" id="CHEBI:18420"/>
        <label>1</label>
        <note>catalytic</note>
    </ligand>
</feature>
<dbReference type="AlphaFoldDB" id="A0A9X3ISU2"/>
<dbReference type="Gene3D" id="1.10.460.10">
    <property type="entry name" value="Topoisomerase I, domain 2"/>
    <property type="match status" value="1"/>
</dbReference>
<evidence type="ECO:0000256" key="8">
    <source>
        <dbReference type="HAMAP-Rule" id="MF_00953"/>
    </source>
</evidence>
<dbReference type="PRINTS" id="PR00417">
    <property type="entry name" value="PRTPISMRASEI"/>
</dbReference>
<dbReference type="CDD" id="cd00186">
    <property type="entry name" value="TOP1Ac"/>
    <property type="match status" value="1"/>
</dbReference>
<name>A0A9X3ISU2_9GAMM</name>
<dbReference type="GO" id="GO:0000287">
    <property type="term" value="F:magnesium ion binding"/>
    <property type="evidence" value="ECO:0007669"/>
    <property type="project" value="UniProtKB-UniRule"/>
</dbReference>
<feature type="domain" description="Toprim" evidence="10">
    <location>
        <begin position="8"/>
        <end position="141"/>
    </location>
</feature>
<dbReference type="NCBIfam" id="NF005829">
    <property type="entry name" value="PRK07726.1"/>
    <property type="match status" value="1"/>
</dbReference>
<dbReference type="Gene3D" id="3.40.50.140">
    <property type="match status" value="1"/>
</dbReference>
<dbReference type="Proteomes" id="UP001150830">
    <property type="component" value="Unassembled WGS sequence"/>
</dbReference>
<evidence type="ECO:0000259" key="10">
    <source>
        <dbReference type="PROSITE" id="PS50880"/>
    </source>
</evidence>